<reference evidence="5" key="1">
    <citation type="journal article" date="2014" name="Int. J. Syst. Evol. Microbiol.">
        <title>Complete genome of a new Firmicutes species belonging to the dominant human colonic microbiota ('Ruminococcus bicirculans') reveals two chromosomes and a selective capacity to utilize plant glucans.</title>
        <authorList>
            <consortium name="NISC Comparative Sequencing Program"/>
            <person name="Wegmann U."/>
            <person name="Louis P."/>
            <person name="Goesmann A."/>
            <person name="Henrissat B."/>
            <person name="Duncan S.H."/>
            <person name="Flint H.J."/>
        </authorList>
    </citation>
    <scope>NUCLEOTIDE SEQUENCE</scope>
    <source>
        <strain evidence="5">NBRC 103855</strain>
    </source>
</reference>
<comment type="cofactor">
    <cofactor evidence="1">
        <name>a divalent metal cation</name>
        <dbReference type="ChEBI" id="CHEBI:60240"/>
    </cofactor>
</comment>
<dbReference type="EMBL" id="BSNG01000001">
    <property type="protein sequence ID" value="GLQ08175.1"/>
    <property type="molecule type" value="Genomic_DNA"/>
</dbReference>
<dbReference type="SUPFAM" id="SSF89562">
    <property type="entry name" value="RraA-like"/>
    <property type="match status" value="1"/>
</dbReference>
<evidence type="ECO:0000256" key="4">
    <source>
        <dbReference type="ARBA" id="ARBA00030169"/>
    </source>
</evidence>
<dbReference type="Proteomes" id="UP001161406">
    <property type="component" value="Unassembled WGS sequence"/>
</dbReference>
<evidence type="ECO:0000313" key="6">
    <source>
        <dbReference type="Proteomes" id="UP001161406"/>
    </source>
</evidence>
<keyword evidence="6" id="KW-1185">Reference proteome</keyword>
<comment type="caution">
    <text evidence="5">The sequence shown here is derived from an EMBL/GenBank/DDBJ whole genome shotgun (WGS) entry which is preliminary data.</text>
</comment>
<evidence type="ECO:0000313" key="5">
    <source>
        <dbReference type="EMBL" id="GLQ08175.1"/>
    </source>
</evidence>
<dbReference type="PANTHER" id="PTHR33254:SF4">
    <property type="entry name" value="4-HYDROXY-4-METHYL-2-OXOGLUTARATE ALDOLASE 3-RELATED"/>
    <property type="match status" value="1"/>
</dbReference>
<organism evidence="5 6">
    <name type="scientific">Devosia yakushimensis</name>
    <dbReference type="NCBI Taxonomy" id="470028"/>
    <lineage>
        <taxon>Bacteria</taxon>
        <taxon>Pseudomonadati</taxon>
        <taxon>Pseudomonadota</taxon>
        <taxon>Alphaproteobacteria</taxon>
        <taxon>Hyphomicrobiales</taxon>
        <taxon>Devosiaceae</taxon>
        <taxon>Devosia</taxon>
    </lineage>
</organism>
<accession>A0ABQ5U7R2</accession>
<dbReference type="InterPro" id="IPR036704">
    <property type="entry name" value="RraA/RraA-like_sf"/>
</dbReference>
<gene>
    <name evidence="5" type="ORF">GCM10007913_01070</name>
</gene>
<dbReference type="Pfam" id="PF03737">
    <property type="entry name" value="RraA-like"/>
    <property type="match status" value="1"/>
</dbReference>
<evidence type="ECO:0000256" key="2">
    <source>
        <dbReference type="ARBA" id="ARBA00016549"/>
    </source>
</evidence>
<proteinExistence type="predicted"/>
<evidence type="ECO:0000256" key="3">
    <source>
        <dbReference type="ARBA" id="ARBA00029596"/>
    </source>
</evidence>
<dbReference type="InterPro" id="IPR005493">
    <property type="entry name" value="RraA/RraA-like"/>
</dbReference>
<sequence>MDWAGLHNVGSVDPAIGPVFQGAEAMGIAHTVLCRPTQVRIPTMPPEDYEAWVINYYETRYGDRQRITPNVTDGEFIVFESAGTRSGEIGSANSLEWHAMGARGIVTTGGARDVDEIVTHRIPVFSAHRAQTMVQGYSELVATQVPVSLNGTLVNPGDLIVANGDGVLVVPQTHFEAVAKWARRELDKDKEWRAQWYDKLGWDDSRRLL</sequence>
<dbReference type="CDD" id="cd16841">
    <property type="entry name" value="RraA_family"/>
    <property type="match status" value="1"/>
</dbReference>
<evidence type="ECO:0000256" key="1">
    <source>
        <dbReference type="ARBA" id="ARBA00001968"/>
    </source>
</evidence>
<protein>
    <recommendedName>
        <fullName evidence="2">Putative 4-hydroxy-4-methyl-2-oxoglutarate aldolase</fullName>
    </recommendedName>
    <alternativeName>
        <fullName evidence="3">Regulator of ribonuclease activity homolog</fullName>
    </alternativeName>
    <alternativeName>
        <fullName evidence="4">RraA-like protein</fullName>
    </alternativeName>
</protein>
<name>A0ABQ5U7R2_9HYPH</name>
<dbReference type="PANTHER" id="PTHR33254">
    <property type="entry name" value="4-HYDROXY-4-METHYL-2-OXOGLUTARATE ALDOLASE 3-RELATED"/>
    <property type="match status" value="1"/>
</dbReference>
<reference evidence="5" key="2">
    <citation type="submission" date="2023-01" db="EMBL/GenBank/DDBJ databases">
        <title>Draft genome sequence of Devosia yakushimensis strain NBRC 103855.</title>
        <authorList>
            <person name="Sun Q."/>
            <person name="Mori K."/>
        </authorList>
    </citation>
    <scope>NUCLEOTIDE SEQUENCE</scope>
    <source>
        <strain evidence="5">NBRC 103855</strain>
    </source>
</reference>
<dbReference type="Gene3D" id="3.50.30.40">
    <property type="entry name" value="Ribonuclease E inhibitor RraA/RraA-like"/>
    <property type="match status" value="1"/>
</dbReference>